<name>B4E5I6_BURCJ</name>
<keyword evidence="3" id="KW-1185">Reference proteome</keyword>
<dbReference type="AlphaFoldDB" id="B4E5I6"/>
<feature type="transmembrane region" description="Helical" evidence="1">
    <location>
        <begin position="12"/>
        <end position="33"/>
    </location>
</feature>
<dbReference type="eggNOG" id="COG1196">
    <property type="taxonomic scope" value="Bacteria"/>
</dbReference>
<dbReference type="Proteomes" id="UP000001035">
    <property type="component" value="Chromosome 1"/>
</dbReference>
<evidence type="ECO:0000313" key="3">
    <source>
        <dbReference type="Proteomes" id="UP000001035"/>
    </source>
</evidence>
<evidence type="ECO:0000313" key="2">
    <source>
        <dbReference type="EMBL" id="CAR51601.1"/>
    </source>
</evidence>
<dbReference type="SUPFAM" id="SSF47162">
    <property type="entry name" value="Apolipoprotein"/>
    <property type="match status" value="1"/>
</dbReference>
<dbReference type="NCBIfam" id="NF033916">
    <property type="entry name" value="antiphage_ZorA_3"/>
    <property type="match status" value="1"/>
</dbReference>
<protein>
    <submittedName>
        <fullName evidence="2">Membrane protein</fullName>
    </submittedName>
</protein>
<feature type="transmembrane region" description="Helical" evidence="1">
    <location>
        <begin position="176"/>
        <end position="196"/>
    </location>
</feature>
<gene>
    <name evidence="2" type="ORF">BCAL1301</name>
</gene>
<sequence>MNLSELAAEYWHIGVVALVLVCLSLDFLVRFFIRSFKLRRDLDDAIEALQAIRGEKNGELVELSAVETKAMKSEALSNPWTEYAKTLHKQLGDEDELGQQRIRCWRSTALAETFFTDQAIVDSRLKTDFFKHLPGVLTGLGIIGTFLGLIKGLVHFDVSVDPAAAQAQLQGLVSSVGHAFYVSAFAIGLAMLITWIEKTIVTVCYGQVEDIRELVDSMFRGGAGEEYLQQLAKSSQDAATQAQQMRDSLVVDLKEILTTLTERQIAAQAQYTGQMSVDVAKVISESLASPMSAMAEAVQKVSGSQGDAVNKLLTDVLASFSEQMQEMFGGQMRGMSDLLQKASESMQATAIQFGQLAANMDAAGNNTVDSMGEKLAQALDAMDVRQSAMNARMGEFIEQIRSLVAQSQSETGEKLREALAAVGTQVAGVVETLRKQAEEAAESQGQRARRFEESTGQAINSLSGQVEQLLSQSVETNKSLQTSVSALAGATDRAMASLNSGVETLYVAASDFAKAGSGVSETMRSASTATDSIKTASAQLSTATDNARGIFADYARTRDTFATMVAELRQTFESAKKDAAMTSELVGKIQAAARELAAAQQQSEDYLKGVTEVLVGAHESFRDNIDRTLGEGNRKFQSELSNAVNLLSGAIKNLGDAVDEIPAGRGR</sequence>
<dbReference type="KEGG" id="bcj:BCAL1301"/>
<reference evidence="2 3" key="1">
    <citation type="journal article" date="2009" name="J. Bacteriol.">
        <title>The genome of Burkholderia cenocepacia J2315, an epidemic pathogen of cystic fibrosis patients.</title>
        <authorList>
            <person name="Holden M.T."/>
            <person name="Seth-Smith H.M."/>
            <person name="Crossman L.C."/>
            <person name="Sebaihia M."/>
            <person name="Bentley S.D."/>
            <person name="Cerdeno-Tarraga A.M."/>
            <person name="Thomson N.R."/>
            <person name="Bason N."/>
            <person name="Quail M.A."/>
            <person name="Sharp S."/>
            <person name="Cherevach I."/>
            <person name="Churcher C."/>
            <person name="Goodhead I."/>
            <person name="Hauser H."/>
            <person name="Holroyd N."/>
            <person name="Mungall K."/>
            <person name="Scott P."/>
            <person name="Walker D."/>
            <person name="White B."/>
            <person name="Rose H."/>
            <person name="Iversen P."/>
            <person name="Mil-Homens D."/>
            <person name="Rocha E.P."/>
            <person name="Fialho A.M."/>
            <person name="Baldwin A."/>
            <person name="Dowson C."/>
            <person name="Barrell B.G."/>
            <person name="Govan J.R."/>
            <person name="Vandamme P."/>
            <person name="Hart C.A."/>
            <person name="Mahenthiralingam E."/>
            <person name="Parkhill J."/>
        </authorList>
    </citation>
    <scope>NUCLEOTIDE SEQUENCE [LARGE SCALE GENOMIC DNA]</scope>
    <source>
        <strain evidence="3">ATCC BAA-245 / DSM 16553 / LMG 16656 / NCTC 13227 / J2315 / CF5610</strain>
    </source>
</reference>
<dbReference type="RefSeq" id="WP_012492506.1">
    <property type="nucleotide sequence ID" value="NC_011000.1"/>
</dbReference>
<feature type="transmembrane region" description="Helical" evidence="1">
    <location>
        <begin position="133"/>
        <end position="156"/>
    </location>
</feature>
<organism evidence="2 3">
    <name type="scientific">Burkholderia cenocepacia (strain ATCC BAA-245 / DSM 16553 / LMG 16656 / NCTC 13227 / J2315 / CF5610)</name>
    <name type="common">Burkholderia cepacia (strain J2315)</name>
    <dbReference type="NCBI Taxonomy" id="216591"/>
    <lineage>
        <taxon>Bacteria</taxon>
        <taxon>Pseudomonadati</taxon>
        <taxon>Pseudomonadota</taxon>
        <taxon>Betaproteobacteria</taxon>
        <taxon>Burkholderiales</taxon>
        <taxon>Burkholderiaceae</taxon>
        <taxon>Burkholderia</taxon>
        <taxon>Burkholderia cepacia complex</taxon>
    </lineage>
</organism>
<accession>B4E5I6</accession>
<dbReference type="HOGENOM" id="CLU_022865_0_0_4"/>
<keyword evidence="1" id="KW-1133">Transmembrane helix</keyword>
<evidence type="ECO:0000256" key="1">
    <source>
        <dbReference type="SAM" id="Phobius"/>
    </source>
</evidence>
<dbReference type="EMBL" id="AM747720">
    <property type="protein sequence ID" value="CAR51601.1"/>
    <property type="molecule type" value="Genomic_DNA"/>
</dbReference>
<keyword evidence="1" id="KW-0812">Transmembrane</keyword>
<keyword evidence="1" id="KW-0472">Membrane</keyword>
<proteinExistence type="predicted"/>